<sequence>MRLLACTIGIKDASACRKTGAFWNPVLRKCRTPRKVIHNNKLFELNSVPLQQQEANHLADSYTAKGKQTFIKSFDGKKYHVYVGA</sequence>
<reference evidence="1" key="1">
    <citation type="journal article" date="2014" name="Front. Microbiol.">
        <title>High frequency of phylogenetically diverse reductive dehalogenase-homologous genes in deep subseafloor sedimentary metagenomes.</title>
        <authorList>
            <person name="Kawai M."/>
            <person name="Futagami T."/>
            <person name="Toyoda A."/>
            <person name="Takaki Y."/>
            <person name="Nishi S."/>
            <person name="Hori S."/>
            <person name="Arai W."/>
            <person name="Tsubouchi T."/>
            <person name="Morono Y."/>
            <person name="Uchiyama I."/>
            <person name="Ito T."/>
            <person name="Fujiyama A."/>
            <person name="Inagaki F."/>
            <person name="Takami H."/>
        </authorList>
    </citation>
    <scope>NUCLEOTIDE SEQUENCE</scope>
    <source>
        <strain evidence="1">Expedition CK06-06</strain>
    </source>
</reference>
<name>X1BY06_9ZZZZ</name>
<gene>
    <name evidence="1" type="ORF">S01H4_34239</name>
</gene>
<organism evidence="1">
    <name type="scientific">marine sediment metagenome</name>
    <dbReference type="NCBI Taxonomy" id="412755"/>
    <lineage>
        <taxon>unclassified sequences</taxon>
        <taxon>metagenomes</taxon>
        <taxon>ecological metagenomes</taxon>
    </lineage>
</organism>
<protein>
    <submittedName>
        <fullName evidence="1">Uncharacterized protein</fullName>
    </submittedName>
</protein>
<dbReference type="AlphaFoldDB" id="X1BY06"/>
<comment type="caution">
    <text evidence="1">The sequence shown here is derived from an EMBL/GenBank/DDBJ whole genome shotgun (WGS) entry which is preliminary data.</text>
</comment>
<evidence type="ECO:0000313" key="1">
    <source>
        <dbReference type="EMBL" id="GAG85982.1"/>
    </source>
</evidence>
<accession>X1BY06</accession>
<proteinExistence type="predicted"/>
<dbReference type="EMBL" id="BART01018106">
    <property type="protein sequence ID" value="GAG85982.1"/>
    <property type="molecule type" value="Genomic_DNA"/>
</dbReference>